<evidence type="ECO:0000313" key="4">
    <source>
        <dbReference type="EMBL" id="CAJ53998.1"/>
    </source>
</evidence>
<feature type="region of interest" description="Disordered" evidence="1">
    <location>
        <begin position="484"/>
        <end position="505"/>
    </location>
</feature>
<dbReference type="EMBL" id="AM180255">
    <property type="protein sequence ID" value="CAJ53998.1"/>
    <property type="molecule type" value="Genomic_DNA"/>
</dbReference>
<keyword evidence="2" id="KW-0812">Transmembrane</keyword>
<evidence type="ECO:0000256" key="2">
    <source>
        <dbReference type="SAM" id="Phobius"/>
    </source>
</evidence>
<accession>Q1MNT5</accession>
<dbReference type="Gene3D" id="2.40.128.130">
    <property type="entry name" value="Autotransporter beta-domain"/>
    <property type="match status" value="1"/>
</dbReference>
<feature type="compositionally biased region" description="Polar residues" evidence="1">
    <location>
        <begin position="344"/>
        <end position="363"/>
    </location>
</feature>
<feature type="domain" description="Autotransporter" evidence="3">
    <location>
        <begin position="575"/>
        <end position="715"/>
    </location>
</feature>
<dbReference type="KEGG" id="lip:LIC046"/>
<dbReference type="Proteomes" id="UP000002430">
    <property type="component" value="Plasmid 3"/>
</dbReference>
<name>Q1MNT5_LAWIP</name>
<dbReference type="InterPro" id="IPR036709">
    <property type="entry name" value="Autotransporte_beta_dom_sf"/>
</dbReference>
<proteinExistence type="predicted"/>
<feature type="compositionally biased region" description="Low complexity" evidence="1">
    <location>
        <begin position="417"/>
        <end position="426"/>
    </location>
</feature>
<feature type="transmembrane region" description="Helical" evidence="2">
    <location>
        <begin position="49"/>
        <end position="68"/>
    </location>
</feature>
<organism evidence="4 5">
    <name type="scientific">Lawsonia intracellularis (strain PHE/MN1-00)</name>
    <dbReference type="NCBI Taxonomy" id="363253"/>
    <lineage>
        <taxon>Bacteria</taxon>
        <taxon>Pseudomonadati</taxon>
        <taxon>Thermodesulfobacteriota</taxon>
        <taxon>Desulfovibrionia</taxon>
        <taxon>Desulfovibrionales</taxon>
        <taxon>Desulfovibrionaceae</taxon>
        <taxon>Lawsonia</taxon>
    </lineage>
</organism>
<keyword evidence="2" id="KW-1133">Transmembrane helix</keyword>
<keyword evidence="2" id="KW-0472">Membrane</keyword>
<feature type="region of interest" description="Disordered" evidence="1">
    <location>
        <begin position="291"/>
        <end position="428"/>
    </location>
</feature>
<keyword evidence="5" id="KW-1185">Reference proteome</keyword>
<keyword evidence="4" id="KW-0614">Plasmid</keyword>
<dbReference type="HOGENOM" id="CLU_352950_0_0_7"/>
<reference evidence="4 5" key="1">
    <citation type="submission" date="2005-11" db="EMBL/GenBank/DDBJ databases">
        <title>The complete genome sequence of Lawsonia intracellularis: the causative agent of proliferative enteropathy.</title>
        <authorList>
            <person name="Kaur K."/>
            <person name="Zhang Q."/>
            <person name="Beckler D."/>
            <person name="Munir S."/>
            <person name="Li L."/>
            <person name="Kinsley K."/>
            <person name="Herron L."/>
            <person name="Peterson A."/>
            <person name="May B."/>
            <person name="Singh S."/>
            <person name="Gebhart C."/>
            <person name="Kapur V."/>
        </authorList>
    </citation>
    <scope>NUCLEOTIDE SEQUENCE [LARGE SCALE GENOMIC DNA]</scope>
    <source>
        <strain evidence="4 5">PHE/MN1-00</strain>
        <plasmid evidence="5">pLaw3</plasmid>
    </source>
</reference>
<geneLocation type="plasmid" evidence="5">
    <name>pLaw3</name>
</geneLocation>
<gene>
    <name evidence="4" type="ordered locus">LIC046</name>
</gene>
<feature type="compositionally biased region" description="Low complexity" evidence="1">
    <location>
        <begin position="384"/>
        <end position="395"/>
    </location>
</feature>
<feature type="compositionally biased region" description="Acidic residues" evidence="1">
    <location>
        <begin position="367"/>
        <end position="383"/>
    </location>
</feature>
<sequence>MYKFIIFYIICIYETIAIYLLLGSFISYFNRVFLKKEVKILDTTKVKKYARIGTFIFLYVIISSQVSLSHNARIGYEDKNSDRKSKLILHNKLQVNEFDELRSDIVVTMTPLNIYTSTQENKITTIEANLLRLEVIQRTQPVLLVDVESSLRDIYLLLDEAEGCNREVERCLKIWETASEHTKVLHRQTRERLSNAVIECQPGLPTNNEGKVVSVPEEIVASIENKVLHTANQQRTARKMEVAISRHKNKNIFLGNKQKLLRYRIEVLKARVEGNPDPPIPILTPQVLELPLLPDPPPSPPPLPQQTFQFPDFGDPLPEPLSPLGDDPPQNVLNQEPQPGPSSEIVSTLQPSPSVEDLSSSGVTLECQEELSSSDEEILDDECLTSGDESSTSDGESQRSSPPTKRRKLTHTPPPSDRGSPPGSSSMLMPYYTYGQVSSLQGLQSTLMSLEDQLATQLRLSIIRSINVLGVCCKDDNQLQPHTFQSKKQTKIKGGIGRSHSTDNEIRPTSVNNSLFFSQQWHVIASMDSRISNLETTISSRQAGVFTTPIDGLCLSLLYSNNKKKTQNFYGVVLDSVDGSAKAQIETDNILATVTWNKEHQGFSGHLAGCYGWGKITNIRTIHFFDNESVSKGISSIHMSGGFIQLGYNVLLGKNYFLIPYVEYMRLAVAWDPYEEHTGLIPCKVSGHKVHVCEKSIGLRNQWKITDNSQLQFWGSHIFTNHNTGEIASKPLSLSDYRNKISIPGYKKQYIHREAGISYESNVMDTLSMELYSKLRVTKSIKDVTSYTSFTIRYVY</sequence>
<dbReference type="InterPro" id="IPR005546">
    <property type="entry name" value="Autotransporte_beta"/>
</dbReference>
<dbReference type="Pfam" id="PF03797">
    <property type="entry name" value="Autotransporter"/>
    <property type="match status" value="1"/>
</dbReference>
<evidence type="ECO:0000313" key="5">
    <source>
        <dbReference type="Proteomes" id="UP000002430"/>
    </source>
</evidence>
<evidence type="ECO:0000259" key="3">
    <source>
        <dbReference type="Pfam" id="PF03797"/>
    </source>
</evidence>
<feature type="transmembrane region" description="Helical" evidence="2">
    <location>
        <begin position="6"/>
        <end position="29"/>
    </location>
</feature>
<dbReference type="AlphaFoldDB" id="Q1MNT5"/>
<dbReference type="SUPFAM" id="SSF103515">
    <property type="entry name" value="Autotransporter"/>
    <property type="match status" value="1"/>
</dbReference>
<feature type="compositionally biased region" description="Pro residues" evidence="1">
    <location>
        <begin position="293"/>
        <end position="304"/>
    </location>
</feature>
<evidence type="ECO:0000256" key="1">
    <source>
        <dbReference type="SAM" id="MobiDB-lite"/>
    </source>
</evidence>
<protein>
    <submittedName>
        <fullName evidence="4">NA</fullName>
    </submittedName>
</protein>